<dbReference type="EMBL" id="FNAQ01000023">
    <property type="protein sequence ID" value="SDE66618.1"/>
    <property type="molecule type" value="Genomic_DNA"/>
</dbReference>
<dbReference type="SUPFAM" id="SSF54523">
    <property type="entry name" value="Pili subunits"/>
    <property type="match status" value="1"/>
</dbReference>
<dbReference type="STRING" id="57664.SAMN05661003_1239"/>
<reference evidence="2" key="1">
    <citation type="submission" date="2016-10" db="EMBL/GenBank/DDBJ databases">
        <authorList>
            <person name="Varghese N."/>
            <person name="Submissions S."/>
        </authorList>
    </citation>
    <scope>NUCLEOTIDE SEQUENCE [LARGE SCALE GENOMIC DNA]</scope>
    <source>
        <strain evidence="2">DSM 8987</strain>
    </source>
</reference>
<keyword evidence="2" id="KW-1185">Reference proteome</keyword>
<evidence type="ECO:0000313" key="2">
    <source>
        <dbReference type="Proteomes" id="UP000243205"/>
    </source>
</evidence>
<dbReference type="RefSeq" id="WP_092080537.1">
    <property type="nucleotide sequence ID" value="NZ_FNAQ01000023.1"/>
</dbReference>
<organism evidence="1 2">
    <name type="scientific">Desulfuromonas thiophila</name>
    <dbReference type="NCBI Taxonomy" id="57664"/>
    <lineage>
        <taxon>Bacteria</taxon>
        <taxon>Pseudomonadati</taxon>
        <taxon>Thermodesulfobacteriota</taxon>
        <taxon>Desulfuromonadia</taxon>
        <taxon>Desulfuromonadales</taxon>
        <taxon>Desulfuromonadaceae</taxon>
        <taxon>Desulfuromonas</taxon>
    </lineage>
</organism>
<gene>
    <name evidence="1" type="ORF">SAMN05661003_1239</name>
</gene>
<protein>
    <submittedName>
        <fullName evidence="1">Uncharacterized protein</fullName>
    </submittedName>
</protein>
<dbReference type="Proteomes" id="UP000243205">
    <property type="component" value="Unassembled WGS sequence"/>
</dbReference>
<evidence type="ECO:0000313" key="1">
    <source>
        <dbReference type="EMBL" id="SDE66618.1"/>
    </source>
</evidence>
<sequence>MPRVAYVFFTLVLLYMVFMVPFGRQLQQRPSLVKLGYVPQASVVRLFAADQRLTVAAFYSLRALIYYGDMIRQWRAGNRQTPEMENLFGFLESSVHLDPYNMDTLYFLQAAFTWEVNRAEDVNRLLAYAMNFRYWDWLLPYYAGFNAGYFLQEPAAAATYMERAADLSGHPLLANLAARYLQQSGKAALALAFLDDMIGRDRARYLDSALMVRRQALQAMVRIEQAVEHYRGLFGHDPKTLERLVDAGLLAEVPADPYGGRFFLDATGRVQTTSRLAFSREQQK</sequence>
<dbReference type="OrthoDB" id="9783085at2"/>
<proteinExistence type="predicted"/>
<dbReference type="InterPro" id="IPR045584">
    <property type="entry name" value="Pilin-like"/>
</dbReference>
<name>A0A1G7ESI0_9BACT</name>
<dbReference type="AlphaFoldDB" id="A0A1G7ESI0"/>
<accession>A0A1G7ESI0</accession>